<dbReference type="AlphaFoldDB" id="A0A0F9FY68"/>
<sequence>MQKSERKAIKAELASIVSEVPEMKLMTPKVFSATLQNIATTHLTKTEPGQYDTTINEFEEFIKIVAGTDKDRMEKLMGIILTQLRQRKGTVSVVRNYRKRVNEYMAQSKWPRAKAEAWITHLESQGQ</sequence>
<comment type="caution">
    <text evidence="1">The sequence shown here is derived from an EMBL/GenBank/DDBJ whole genome shotgun (WGS) entry which is preliminary data.</text>
</comment>
<name>A0A0F9FY68_9ZZZZ</name>
<dbReference type="EMBL" id="LAZR01019756">
    <property type="protein sequence ID" value="KKL91349.1"/>
    <property type="molecule type" value="Genomic_DNA"/>
</dbReference>
<organism evidence="1">
    <name type="scientific">marine sediment metagenome</name>
    <dbReference type="NCBI Taxonomy" id="412755"/>
    <lineage>
        <taxon>unclassified sequences</taxon>
        <taxon>metagenomes</taxon>
        <taxon>ecological metagenomes</taxon>
    </lineage>
</organism>
<reference evidence="1" key="1">
    <citation type="journal article" date="2015" name="Nature">
        <title>Complex archaea that bridge the gap between prokaryotes and eukaryotes.</title>
        <authorList>
            <person name="Spang A."/>
            <person name="Saw J.H."/>
            <person name="Jorgensen S.L."/>
            <person name="Zaremba-Niedzwiedzka K."/>
            <person name="Martijn J."/>
            <person name="Lind A.E."/>
            <person name="van Eijk R."/>
            <person name="Schleper C."/>
            <person name="Guy L."/>
            <person name="Ettema T.J."/>
        </authorList>
    </citation>
    <scope>NUCLEOTIDE SEQUENCE</scope>
</reference>
<evidence type="ECO:0000313" key="1">
    <source>
        <dbReference type="EMBL" id="KKL91349.1"/>
    </source>
</evidence>
<accession>A0A0F9FY68</accession>
<gene>
    <name evidence="1" type="ORF">LCGC14_1895560</name>
</gene>
<proteinExistence type="predicted"/>
<protein>
    <submittedName>
        <fullName evidence="1">Uncharacterized protein</fullName>
    </submittedName>
</protein>